<evidence type="ECO:0000313" key="8">
    <source>
        <dbReference type="EMBL" id="KRN26845.1"/>
    </source>
</evidence>
<dbReference type="GO" id="GO:0030170">
    <property type="term" value="F:pyridoxal phosphate binding"/>
    <property type="evidence" value="ECO:0007669"/>
    <property type="project" value="InterPro"/>
</dbReference>
<evidence type="ECO:0000256" key="5">
    <source>
        <dbReference type="ARBA" id="ARBA00022898"/>
    </source>
</evidence>
<dbReference type="PATRIC" id="fig|1618.3.peg.1495"/>
<dbReference type="Gene3D" id="3.90.1150.10">
    <property type="entry name" value="Aspartate Aminotransferase, domain 1"/>
    <property type="match status" value="1"/>
</dbReference>
<name>A0A0R2FQB6_9LACO</name>
<dbReference type="PROSITE" id="PS00105">
    <property type="entry name" value="AA_TRANSFER_CLASS_1"/>
    <property type="match status" value="1"/>
</dbReference>
<organism evidence="8 9">
    <name type="scientific">Liquorilactobacillus mali</name>
    <dbReference type="NCBI Taxonomy" id="1618"/>
    <lineage>
        <taxon>Bacteria</taxon>
        <taxon>Bacillati</taxon>
        <taxon>Bacillota</taxon>
        <taxon>Bacilli</taxon>
        <taxon>Lactobacillales</taxon>
        <taxon>Lactobacillaceae</taxon>
        <taxon>Liquorilactobacillus</taxon>
    </lineage>
</organism>
<evidence type="ECO:0000259" key="7">
    <source>
        <dbReference type="Pfam" id="PF00155"/>
    </source>
</evidence>
<reference evidence="8 9" key="1">
    <citation type="journal article" date="2015" name="Genome Announc.">
        <title>Expanding the biotechnology potential of lactobacilli through comparative genomics of 213 strains and associated genera.</title>
        <authorList>
            <person name="Sun Z."/>
            <person name="Harris H.M."/>
            <person name="McCann A."/>
            <person name="Guo C."/>
            <person name="Argimon S."/>
            <person name="Zhang W."/>
            <person name="Yang X."/>
            <person name="Jeffery I.B."/>
            <person name="Cooney J.C."/>
            <person name="Kagawa T.F."/>
            <person name="Liu W."/>
            <person name="Song Y."/>
            <person name="Salvetti E."/>
            <person name="Wrobel A."/>
            <person name="Rasinkangas P."/>
            <person name="Parkhill J."/>
            <person name="Rea M.C."/>
            <person name="O'Sullivan O."/>
            <person name="Ritari J."/>
            <person name="Douillard F.P."/>
            <person name="Paul Ross R."/>
            <person name="Yang R."/>
            <person name="Briner A.E."/>
            <person name="Felis G.E."/>
            <person name="de Vos W.M."/>
            <person name="Barrangou R."/>
            <person name="Klaenhammer T.R."/>
            <person name="Caufield P.W."/>
            <person name="Cui Y."/>
            <person name="Zhang H."/>
            <person name="O'Toole P.W."/>
        </authorList>
    </citation>
    <scope>NUCLEOTIDE SEQUENCE [LARGE SCALE GENOMIC DNA]</scope>
    <source>
        <strain evidence="8 9">ATCC 27304</strain>
    </source>
</reference>
<dbReference type="FunFam" id="3.40.640.10:FF:000033">
    <property type="entry name" value="Aspartate aminotransferase"/>
    <property type="match status" value="1"/>
</dbReference>
<dbReference type="AlphaFoldDB" id="A0A0R2FQB6"/>
<comment type="caution">
    <text evidence="8">The sequence shown here is derived from an EMBL/GenBank/DDBJ whole genome shotgun (WGS) entry which is preliminary data.</text>
</comment>
<dbReference type="EC" id="2.6.1.-" evidence="6"/>
<dbReference type="Gene3D" id="3.40.640.10">
    <property type="entry name" value="Type I PLP-dependent aspartate aminotransferase-like (Major domain)"/>
    <property type="match status" value="1"/>
</dbReference>
<comment type="cofactor">
    <cofactor evidence="1 6">
        <name>pyridoxal 5'-phosphate</name>
        <dbReference type="ChEBI" id="CHEBI:597326"/>
    </cofactor>
</comment>
<sequence>MENELLSLLNKNLLAVESSLIRKFDDEISKIPDIVKLTLGEPYFNTPDHIKVAGIKAIIDNQTHYAPNRGIAELREAISEYLRRHYAVSYDPQEQIIVTNGASEAISTAMNSFLGEGDVVLCPSPAFGLYRNLAKINGAKYIEVDTEDDKYKLTPEKLKTYLDEYQAAVKMLVLNYPNNPTGVSYSENEIKKLADVLEEYPVVVLSDEIYSELVYKKKHVSIASYLPEKTLLVNGVSKSYAMTGWRVGYLCGPKEIITNLAKLHQANVATIGTINMIAAAEGLSNGDADIKMMRAEYEKKRDFVCKWLRKIGYSFIAADGAFYIYIRLPLDFKGSSIDYARILAQSAHVAVIPGAAFATQDQKYFRISYATSDDKLTEAMKRLEKFVKGRQK</sequence>
<dbReference type="PANTHER" id="PTHR46383:SF4">
    <property type="entry name" value="AMINOTRANSFERASE"/>
    <property type="match status" value="1"/>
</dbReference>
<protein>
    <recommendedName>
        <fullName evidence="6">Aminotransferase</fullName>
        <ecNumber evidence="6">2.6.1.-</ecNumber>
    </recommendedName>
</protein>
<comment type="similarity">
    <text evidence="2 6">Belongs to the class-I pyridoxal-phosphate-dependent aminotransferase family.</text>
</comment>
<keyword evidence="3 6" id="KW-0032">Aminotransferase</keyword>
<evidence type="ECO:0000256" key="6">
    <source>
        <dbReference type="RuleBase" id="RU000481"/>
    </source>
</evidence>
<dbReference type="OrthoDB" id="9802328at2"/>
<feature type="domain" description="Aminotransferase class I/classII large" evidence="7">
    <location>
        <begin position="33"/>
        <end position="383"/>
    </location>
</feature>
<dbReference type="InterPro" id="IPR015422">
    <property type="entry name" value="PyrdxlP-dep_Trfase_small"/>
</dbReference>
<dbReference type="STRING" id="1618.IV36_GL001477"/>
<gene>
    <name evidence="8" type="ORF">IV36_GL001477</name>
</gene>
<dbReference type="Pfam" id="PF00155">
    <property type="entry name" value="Aminotran_1_2"/>
    <property type="match status" value="1"/>
</dbReference>
<dbReference type="SUPFAM" id="SSF53383">
    <property type="entry name" value="PLP-dependent transferases"/>
    <property type="match status" value="1"/>
</dbReference>
<evidence type="ECO:0000256" key="2">
    <source>
        <dbReference type="ARBA" id="ARBA00007441"/>
    </source>
</evidence>
<dbReference type="InterPro" id="IPR004838">
    <property type="entry name" value="NHTrfase_class1_PyrdxlP-BS"/>
</dbReference>
<dbReference type="Proteomes" id="UP000051727">
    <property type="component" value="Unassembled WGS sequence"/>
</dbReference>
<dbReference type="EMBL" id="JQAR01000032">
    <property type="protein sequence ID" value="KRN26845.1"/>
    <property type="molecule type" value="Genomic_DNA"/>
</dbReference>
<dbReference type="InterPro" id="IPR004839">
    <property type="entry name" value="Aminotransferase_I/II_large"/>
</dbReference>
<evidence type="ECO:0000256" key="3">
    <source>
        <dbReference type="ARBA" id="ARBA00022576"/>
    </source>
</evidence>
<dbReference type="InterPro" id="IPR015421">
    <property type="entry name" value="PyrdxlP-dep_Trfase_major"/>
</dbReference>
<keyword evidence="4 6" id="KW-0808">Transferase</keyword>
<evidence type="ECO:0000313" key="9">
    <source>
        <dbReference type="Proteomes" id="UP000051727"/>
    </source>
</evidence>
<dbReference type="InterPro" id="IPR050596">
    <property type="entry name" value="AspAT/PAT-like"/>
</dbReference>
<dbReference type="GO" id="GO:0006520">
    <property type="term" value="P:amino acid metabolic process"/>
    <property type="evidence" value="ECO:0007669"/>
    <property type="project" value="InterPro"/>
</dbReference>
<accession>A0A0R2FQB6</accession>
<proteinExistence type="inferred from homology"/>
<evidence type="ECO:0000256" key="4">
    <source>
        <dbReference type="ARBA" id="ARBA00022679"/>
    </source>
</evidence>
<dbReference type="CDD" id="cd00609">
    <property type="entry name" value="AAT_like"/>
    <property type="match status" value="1"/>
</dbReference>
<evidence type="ECO:0000256" key="1">
    <source>
        <dbReference type="ARBA" id="ARBA00001933"/>
    </source>
</evidence>
<dbReference type="RefSeq" id="WP_056992322.1">
    <property type="nucleotide sequence ID" value="NZ_JQAR01000032.1"/>
</dbReference>
<keyword evidence="5" id="KW-0663">Pyridoxal phosphate</keyword>
<dbReference type="PANTHER" id="PTHR46383">
    <property type="entry name" value="ASPARTATE AMINOTRANSFERASE"/>
    <property type="match status" value="1"/>
</dbReference>
<dbReference type="InterPro" id="IPR015424">
    <property type="entry name" value="PyrdxlP-dep_Trfase"/>
</dbReference>
<dbReference type="GO" id="GO:0008483">
    <property type="term" value="F:transaminase activity"/>
    <property type="evidence" value="ECO:0007669"/>
    <property type="project" value="UniProtKB-KW"/>
</dbReference>